<gene>
    <name evidence="7" type="ORF">FPE_LOCUS19560</name>
</gene>
<evidence type="ECO:0000256" key="5">
    <source>
        <dbReference type="ARBA" id="ARBA00023242"/>
    </source>
</evidence>
<dbReference type="PANTHER" id="PTHR31920:SF135">
    <property type="entry name" value="B3 DOMAIN-CONTAINING PROTEIN OS03G0621600-RELATED"/>
    <property type="match status" value="1"/>
</dbReference>
<evidence type="ECO:0000313" key="7">
    <source>
        <dbReference type="EMBL" id="CAI9772130.1"/>
    </source>
</evidence>
<dbReference type="PANTHER" id="PTHR31920">
    <property type="entry name" value="B3 DOMAIN-CONTAINING"/>
    <property type="match status" value="1"/>
</dbReference>
<reference evidence="7" key="1">
    <citation type="submission" date="2023-05" db="EMBL/GenBank/DDBJ databases">
        <authorList>
            <person name="Huff M."/>
        </authorList>
    </citation>
    <scope>NUCLEOTIDE SEQUENCE</scope>
</reference>
<dbReference type="GO" id="GO:0003677">
    <property type="term" value="F:DNA binding"/>
    <property type="evidence" value="ECO:0007669"/>
    <property type="project" value="UniProtKB-KW"/>
</dbReference>
<accession>A0AAD1ZM90</accession>
<organism evidence="7 8">
    <name type="scientific">Fraxinus pennsylvanica</name>
    <dbReference type="NCBI Taxonomy" id="56036"/>
    <lineage>
        <taxon>Eukaryota</taxon>
        <taxon>Viridiplantae</taxon>
        <taxon>Streptophyta</taxon>
        <taxon>Embryophyta</taxon>
        <taxon>Tracheophyta</taxon>
        <taxon>Spermatophyta</taxon>
        <taxon>Magnoliopsida</taxon>
        <taxon>eudicotyledons</taxon>
        <taxon>Gunneridae</taxon>
        <taxon>Pentapetalae</taxon>
        <taxon>asterids</taxon>
        <taxon>lamiids</taxon>
        <taxon>Lamiales</taxon>
        <taxon>Oleaceae</taxon>
        <taxon>Oleeae</taxon>
        <taxon>Fraxinus</taxon>
    </lineage>
</organism>
<keyword evidence="5" id="KW-0539">Nucleus</keyword>
<keyword evidence="3" id="KW-0238">DNA-binding</keyword>
<keyword evidence="4" id="KW-0804">Transcription</keyword>
<dbReference type="InterPro" id="IPR050655">
    <property type="entry name" value="Plant_B3_domain"/>
</dbReference>
<dbReference type="SMART" id="SM01019">
    <property type="entry name" value="B3"/>
    <property type="match status" value="2"/>
</dbReference>
<evidence type="ECO:0000259" key="6">
    <source>
        <dbReference type="PROSITE" id="PS50863"/>
    </source>
</evidence>
<sequence>MMSICNFLSGVWFMHFRRVKSIRGSLEVTTKYKDIKMANKVDFFKCYNPKTSAQRLELPSAFSLRFKGAVPERAYLVDRNANLWIVKMAKIGNDLFFCDGWEKFVQDNSVEARDVFVFRYDGYSLFDVKLLGLTGCDKEGFGEAQVEQVTRGRPVQRPLSPYGNDMFRSGLAIRPRNPYFVTKIKKSRPDDLYIPKETIKDFQLDNLPEEMFLIDPQDRKFPTKIKRWKDERVWCRGGLKSLCAVNLVSQEDTCICEFVDGGLSIKFVRGNS</sequence>
<dbReference type="Pfam" id="PF02362">
    <property type="entry name" value="B3"/>
    <property type="match status" value="1"/>
</dbReference>
<protein>
    <recommendedName>
        <fullName evidence="6">TF-B3 domain-containing protein</fullName>
    </recommendedName>
</protein>
<evidence type="ECO:0000256" key="4">
    <source>
        <dbReference type="ARBA" id="ARBA00023163"/>
    </source>
</evidence>
<dbReference type="PROSITE" id="PS50863">
    <property type="entry name" value="B3"/>
    <property type="match status" value="1"/>
</dbReference>
<dbReference type="Proteomes" id="UP000834106">
    <property type="component" value="Chromosome 12"/>
</dbReference>
<dbReference type="Gene3D" id="2.40.330.10">
    <property type="entry name" value="DNA-binding pseudobarrel domain"/>
    <property type="match status" value="2"/>
</dbReference>
<keyword evidence="2" id="KW-0805">Transcription regulation</keyword>
<evidence type="ECO:0000256" key="3">
    <source>
        <dbReference type="ARBA" id="ARBA00023125"/>
    </source>
</evidence>
<dbReference type="SUPFAM" id="SSF101936">
    <property type="entry name" value="DNA-binding pseudobarrel domain"/>
    <property type="match status" value="2"/>
</dbReference>
<dbReference type="InterPro" id="IPR003340">
    <property type="entry name" value="B3_DNA-bd"/>
</dbReference>
<feature type="domain" description="TF-B3" evidence="6">
    <location>
        <begin position="41"/>
        <end position="134"/>
    </location>
</feature>
<dbReference type="GO" id="GO:0005634">
    <property type="term" value="C:nucleus"/>
    <property type="evidence" value="ECO:0007669"/>
    <property type="project" value="UniProtKB-SubCell"/>
</dbReference>
<name>A0AAD1ZM90_9LAMI</name>
<dbReference type="AlphaFoldDB" id="A0AAD1ZM90"/>
<dbReference type="EMBL" id="OU503047">
    <property type="protein sequence ID" value="CAI9772130.1"/>
    <property type="molecule type" value="Genomic_DNA"/>
</dbReference>
<comment type="subcellular location">
    <subcellularLocation>
        <location evidence="1">Nucleus</location>
    </subcellularLocation>
</comment>
<evidence type="ECO:0000256" key="2">
    <source>
        <dbReference type="ARBA" id="ARBA00023015"/>
    </source>
</evidence>
<keyword evidence="8" id="KW-1185">Reference proteome</keyword>
<proteinExistence type="predicted"/>
<dbReference type="InterPro" id="IPR015300">
    <property type="entry name" value="DNA-bd_pseudobarrel_sf"/>
</dbReference>
<evidence type="ECO:0000313" key="8">
    <source>
        <dbReference type="Proteomes" id="UP000834106"/>
    </source>
</evidence>
<dbReference type="CDD" id="cd10017">
    <property type="entry name" value="B3_DNA"/>
    <property type="match status" value="1"/>
</dbReference>
<evidence type="ECO:0000256" key="1">
    <source>
        <dbReference type="ARBA" id="ARBA00004123"/>
    </source>
</evidence>